<dbReference type="EC" id="2.7.13.3" evidence="2"/>
<evidence type="ECO:0000256" key="7">
    <source>
        <dbReference type="ARBA" id="ARBA00022840"/>
    </source>
</evidence>
<feature type="compositionally biased region" description="Basic and acidic residues" evidence="9">
    <location>
        <begin position="574"/>
        <end position="585"/>
    </location>
</feature>
<feature type="region of interest" description="Disordered" evidence="9">
    <location>
        <begin position="298"/>
        <end position="322"/>
    </location>
</feature>
<accession>A0ABW0CGP0</accession>
<evidence type="ECO:0000256" key="8">
    <source>
        <dbReference type="ARBA" id="ARBA00023012"/>
    </source>
</evidence>
<dbReference type="Gene3D" id="1.20.5.1930">
    <property type="match status" value="1"/>
</dbReference>
<dbReference type="InterPro" id="IPR050482">
    <property type="entry name" value="Sensor_HK_TwoCompSys"/>
</dbReference>
<keyword evidence="10" id="KW-0812">Transmembrane</keyword>
<feature type="compositionally biased region" description="Low complexity" evidence="9">
    <location>
        <begin position="478"/>
        <end position="562"/>
    </location>
</feature>
<sequence length="585" mass="60778">MNEEEASTPRPAPADPDAAEGPVPPDTRTERPRRAHPRAHLRKPFGTTWLRWLTILLTVWIALGVSLAGGNELSSSYDLSTAHGLVAGFALGLTLVLALWRPTEAWALNLSAAVVIALVARPHLAETAPPGPNWPWSTPAVLAHATVLLLLALRVRTRNAVAALAATGLATFLLQGVIGGQRYSGTGTTAVAVFAVAVLVGTALRGRKEARTQLVEQETLTASERAQRTLLEERSRIARELHDVVAHHMSVISIQAQVAPHLVENPSDELKENLEGIRQNALDALTELRRVLGVLRSEHPDVPDGLDPTGTDTGANAAPHAPQPTLDRLEALVDNIRGAGLTVTLDITGRRRALPPGVELSAYRIVQEALSNVLRHAPGATARVCVAYEPRAVSVWVVNSAPQWPAPPSPGAGHGLLGMRERASMLGGTLSAYPAREGGYVVSAYLPAYPRIEGLAYVPQDTRHADNAKAFPRTTDHPPTTGSTGEAPTTAAPTTGSTGEAPTTAAPTTGSTGEAPGTGHPTSGGPTAGPPTSGGPTAGHPTSGGPTAGPPTSGGSTTEAPTPHNPDPAPDSDPDPHHPDKDGTA</sequence>
<evidence type="ECO:0000256" key="2">
    <source>
        <dbReference type="ARBA" id="ARBA00012438"/>
    </source>
</evidence>
<keyword evidence="10" id="KW-0472">Membrane</keyword>
<dbReference type="SUPFAM" id="SSF55874">
    <property type="entry name" value="ATPase domain of HSP90 chaperone/DNA topoisomerase II/histidine kinase"/>
    <property type="match status" value="1"/>
</dbReference>
<feature type="region of interest" description="Disordered" evidence="9">
    <location>
        <begin position="1"/>
        <end position="38"/>
    </location>
</feature>
<dbReference type="Gene3D" id="3.30.565.10">
    <property type="entry name" value="Histidine kinase-like ATPase, C-terminal domain"/>
    <property type="match status" value="1"/>
</dbReference>
<feature type="transmembrane region" description="Helical" evidence="10">
    <location>
        <begin position="49"/>
        <end position="69"/>
    </location>
</feature>
<evidence type="ECO:0000259" key="12">
    <source>
        <dbReference type="Pfam" id="PF07730"/>
    </source>
</evidence>
<proteinExistence type="predicted"/>
<feature type="transmembrane region" description="Helical" evidence="10">
    <location>
        <begin position="81"/>
        <end position="100"/>
    </location>
</feature>
<keyword evidence="7" id="KW-0067">ATP-binding</keyword>
<feature type="transmembrane region" description="Helical" evidence="10">
    <location>
        <begin position="107"/>
        <end position="124"/>
    </location>
</feature>
<evidence type="ECO:0000256" key="1">
    <source>
        <dbReference type="ARBA" id="ARBA00000085"/>
    </source>
</evidence>
<evidence type="ECO:0000313" key="13">
    <source>
        <dbReference type="EMBL" id="MFC5214447.1"/>
    </source>
</evidence>
<feature type="domain" description="Histidine kinase/HSP90-like ATPase" evidence="11">
    <location>
        <begin position="358"/>
        <end position="448"/>
    </location>
</feature>
<feature type="transmembrane region" description="Helical" evidence="10">
    <location>
        <begin position="160"/>
        <end position="178"/>
    </location>
</feature>
<dbReference type="PANTHER" id="PTHR24421">
    <property type="entry name" value="NITRATE/NITRITE SENSOR PROTEIN NARX-RELATED"/>
    <property type="match status" value="1"/>
</dbReference>
<evidence type="ECO:0000256" key="3">
    <source>
        <dbReference type="ARBA" id="ARBA00022553"/>
    </source>
</evidence>
<feature type="transmembrane region" description="Helical" evidence="10">
    <location>
        <begin position="136"/>
        <end position="153"/>
    </location>
</feature>
<keyword evidence="14" id="KW-1185">Reference proteome</keyword>
<evidence type="ECO:0000256" key="10">
    <source>
        <dbReference type="SAM" id="Phobius"/>
    </source>
</evidence>
<keyword evidence="6 13" id="KW-0418">Kinase</keyword>
<dbReference type="Pfam" id="PF07730">
    <property type="entry name" value="HisKA_3"/>
    <property type="match status" value="1"/>
</dbReference>
<protein>
    <recommendedName>
        <fullName evidence="2">histidine kinase</fullName>
        <ecNumber evidence="2">2.7.13.3</ecNumber>
    </recommendedName>
</protein>
<dbReference type="PANTHER" id="PTHR24421:SF10">
    <property type="entry name" value="NITRATE_NITRITE SENSOR PROTEIN NARQ"/>
    <property type="match status" value="1"/>
</dbReference>
<keyword evidence="5" id="KW-0547">Nucleotide-binding</keyword>
<feature type="region of interest" description="Disordered" evidence="9">
    <location>
        <begin position="467"/>
        <end position="585"/>
    </location>
</feature>
<evidence type="ECO:0000256" key="9">
    <source>
        <dbReference type="SAM" id="MobiDB-lite"/>
    </source>
</evidence>
<feature type="transmembrane region" description="Helical" evidence="10">
    <location>
        <begin position="184"/>
        <end position="204"/>
    </location>
</feature>
<comment type="catalytic activity">
    <reaction evidence="1">
        <text>ATP + protein L-histidine = ADP + protein N-phospho-L-histidine.</text>
        <dbReference type="EC" id="2.7.13.3"/>
    </reaction>
</comment>
<keyword evidence="4" id="KW-0808">Transferase</keyword>
<keyword evidence="3" id="KW-0597">Phosphoprotein</keyword>
<dbReference type="Proteomes" id="UP001596263">
    <property type="component" value="Unassembled WGS sequence"/>
</dbReference>
<organism evidence="13 14">
    <name type="scientific">Streptomyces coerulescens</name>
    <dbReference type="NCBI Taxonomy" id="29304"/>
    <lineage>
        <taxon>Bacteria</taxon>
        <taxon>Bacillati</taxon>
        <taxon>Actinomycetota</taxon>
        <taxon>Actinomycetes</taxon>
        <taxon>Kitasatosporales</taxon>
        <taxon>Streptomycetaceae</taxon>
        <taxon>Streptomyces</taxon>
    </lineage>
</organism>
<keyword evidence="10" id="KW-1133">Transmembrane helix</keyword>
<dbReference type="InterPro" id="IPR011712">
    <property type="entry name" value="Sig_transdc_His_kin_sub3_dim/P"/>
</dbReference>
<dbReference type="CDD" id="cd16917">
    <property type="entry name" value="HATPase_UhpB-NarQ-NarX-like"/>
    <property type="match status" value="1"/>
</dbReference>
<evidence type="ECO:0000256" key="6">
    <source>
        <dbReference type="ARBA" id="ARBA00022777"/>
    </source>
</evidence>
<evidence type="ECO:0000259" key="11">
    <source>
        <dbReference type="Pfam" id="PF02518"/>
    </source>
</evidence>
<feature type="domain" description="Signal transduction histidine kinase subgroup 3 dimerisation and phosphoacceptor" evidence="12">
    <location>
        <begin position="233"/>
        <end position="298"/>
    </location>
</feature>
<name>A0ABW0CGP0_STRCD</name>
<comment type="caution">
    <text evidence="13">The sequence shown here is derived from an EMBL/GenBank/DDBJ whole genome shotgun (WGS) entry which is preliminary data.</text>
</comment>
<reference evidence="14" key="1">
    <citation type="journal article" date="2019" name="Int. J. Syst. Evol. Microbiol.">
        <title>The Global Catalogue of Microorganisms (GCM) 10K type strain sequencing project: providing services to taxonomists for standard genome sequencing and annotation.</title>
        <authorList>
            <consortium name="The Broad Institute Genomics Platform"/>
            <consortium name="The Broad Institute Genome Sequencing Center for Infectious Disease"/>
            <person name="Wu L."/>
            <person name="Ma J."/>
        </authorList>
    </citation>
    <scope>NUCLEOTIDE SEQUENCE [LARGE SCALE GENOMIC DNA]</scope>
    <source>
        <strain evidence="14">KCTC 42586</strain>
    </source>
</reference>
<evidence type="ECO:0000313" key="14">
    <source>
        <dbReference type="Proteomes" id="UP001596263"/>
    </source>
</evidence>
<evidence type="ECO:0000256" key="4">
    <source>
        <dbReference type="ARBA" id="ARBA00022679"/>
    </source>
</evidence>
<dbReference type="GO" id="GO:0016301">
    <property type="term" value="F:kinase activity"/>
    <property type="evidence" value="ECO:0007669"/>
    <property type="project" value="UniProtKB-KW"/>
</dbReference>
<dbReference type="Pfam" id="PF02518">
    <property type="entry name" value="HATPase_c"/>
    <property type="match status" value="1"/>
</dbReference>
<dbReference type="EMBL" id="JBHSKM010000005">
    <property type="protein sequence ID" value="MFC5214447.1"/>
    <property type="molecule type" value="Genomic_DNA"/>
</dbReference>
<dbReference type="InterPro" id="IPR003594">
    <property type="entry name" value="HATPase_dom"/>
</dbReference>
<dbReference type="InterPro" id="IPR036890">
    <property type="entry name" value="HATPase_C_sf"/>
</dbReference>
<gene>
    <name evidence="13" type="ORF">ACFPQ9_11485</name>
</gene>
<evidence type="ECO:0000256" key="5">
    <source>
        <dbReference type="ARBA" id="ARBA00022741"/>
    </source>
</evidence>
<keyword evidence="8" id="KW-0902">Two-component regulatory system</keyword>